<evidence type="ECO:0000256" key="4">
    <source>
        <dbReference type="ARBA" id="ARBA00022777"/>
    </source>
</evidence>
<evidence type="ECO:0000256" key="1">
    <source>
        <dbReference type="ARBA" id="ARBA00004690"/>
    </source>
</evidence>
<comment type="subcellular location">
    <subcellularLocation>
        <location evidence="5">Cytoplasm</location>
    </subcellularLocation>
</comment>
<name>A0ABZ0UNB8_9RICK</name>
<dbReference type="EMBL" id="CP110820">
    <property type="protein sequence ID" value="WPX96193.1"/>
    <property type="molecule type" value="Genomic_DNA"/>
</dbReference>
<dbReference type="NCBIfam" id="TIGR00235">
    <property type="entry name" value="udk"/>
    <property type="match status" value="1"/>
</dbReference>
<evidence type="ECO:0000259" key="6">
    <source>
        <dbReference type="Pfam" id="PF00485"/>
    </source>
</evidence>
<comment type="pathway">
    <text evidence="5">Pyrimidine metabolism; CTP biosynthesis via salvage pathway; CTP from cytidine: step 1/3.</text>
</comment>
<organism evidence="7 8">
    <name type="scientific">Candidatus Bandiella euplotis</name>
    <dbReference type="NCBI Taxonomy" id="1664265"/>
    <lineage>
        <taxon>Bacteria</taxon>
        <taxon>Pseudomonadati</taxon>
        <taxon>Pseudomonadota</taxon>
        <taxon>Alphaproteobacteria</taxon>
        <taxon>Rickettsiales</taxon>
        <taxon>Candidatus Midichloriaceae</taxon>
        <taxon>Candidatus Bandiella</taxon>
    </lineage>
</organism>
<keyword evidence="5" id="KW-0963">Cytoplasm</keyword>
<keyword evidence="2 5" id="KW-0808">Transferase</keyword>
<evidence type="ECO:0000256" key="3">
    <source>
        <dbReference type="ARBA" id="ARBA00022741"/>
    </source>
</evidence>
<dbReference type="InterPro" id="IPR000764">
    <property type="entry name" value="Uridine_kinase-like"/>
</dbReference>
<comment type="pathway">
    <text evidence="1 5">Pyrimidine metabolism; UMP biosynthesis via salvage pathway; UMP from uridine: step 1/1.</text>
</comment>
<keyword evidence="8" id="KW-1185">Reference proteome</keyword>
<evidence type="ECO:0000256" key="5">
    <source>
        <dbReference type="RuleBase" id="RU003825"/>
    </source>
</evidence>
<feature type="domain" description="Phosphoribulokinase/uridine kinase" evidence="6">
    <location>
        <begin position="6"/>
        <end position="192"/>
    </location>
</feature>
<sequence>MAKSIIIAVSGPSGSGKSLFSKSICNSFNTDEAEIISEDGYYKHRPELSFEERSVQNYDHPDAFEHELLTIHLSKLKSGKSIEVPLYDYVSHLRKNQTLLVSSCPVIVLEGILLLADEKLRNLIDIKIYMDAPLDICLSRRIYRDSVERGRDIASVITQYNNHVRPMYFKFVEPSRKYADIIVPKGGKNKVAIEVIQAKIGELIQNKK</sequence>
<accession>A0ABZ0UNB8</accession>
<dbReference type="PANTHER" id="PTHR10285">
    <property type="entry name" value="URIDINE KINASE"/>
    <property type="match status" value="1"/>
</dbReference>
<comment type="similarity">
    <text evidence="5">Belongs to the uridine kinase family.</text>
</comment>
<evidence type="ECO:0000313" key="7">
    <source>
        <dbReference type="EMBL" id="WPX96193.1"/>
    </source>
</evidence>
<evidence type="ECO:0000256" key="2">
    <source>
        <dbReference type="ARBA" id="ARBA00022679"/>
    </source>
</evidence>
<dbReference type="Proteomes" id="UP001327219">
    <property type="component" value="Chromosome"/>
</dbReference>
<keyword evidence="5" id="KW-0067">ATP-binding</keyword>
<proteinExistence type="inferred from homology"/>
<comment type="catalytic activity">
    <reaction evidence="5">
        <text>cytidine + ATP = CMP + ADP + H(+)</text>
        <dbReference type="Rhea" id="RHEA:24674"/>
        <dbReference type="ChEBI" id="CHEBI:15378"/>
        <dbReference type="ChEBI" id="CHEBI:17562"/>
        <dbReference type="ChEBI" id="CHEBI:30616"/>
        <dbReference type="ChEBI" id="CHEBI:60377"/>
        <dbReference type="ChEBI" id="CHEBI:456216"/>
        <dbReference type="EC" id="2.7.1.48"/>
    </reaction>
</comment>
<dbReference type="InterPro" id="IPR027417">
    <property type="entry name" value="P-loop_NTPase"/>
</dbReference>
<dbReference type="RefSeq" id="WP_323733079.1">
    <property type="nucleotide sequence ID" value="NZ_CP110820.1"/>
</dbReference>
<dbReference type="PRINTS" id="PR00988">
    <property type="entry name" value="URIDINKINASE"/>
</dbReference>
<keyword evidence="3 5" id="KW-0547">Nucleotide-binding</keyword>
<dbReference type="EC" id="2.7.1.48" evidence="5"/>
<dbReference type="SUPFAM" id="SSF52540">
    <property type="entry name" value="P-loop containing nucleoside triphosphate hydrolases"/>
    <property type="match status" value="1"/>
</dbReference>
<evidence type="ECO:0000313" key="8">
    <source>
        <dbReference type="Proteomes" id="UP001327219"/>
    </source>
</evidence>
<dbReference type="CDD" id="cd02023">
    <property type="entry name" value="UMPK"/>
    <property type="match status" value="1"/>
</dbReference>
<gene>
    <name evidence="7" type="ORF">Bandiella_00302</name>
</gene>
<protein>
    <recommendedName>
        <fullName evidence="5">Uridine kinase</fullName>
        <ecNumber evidence="5">2.7.1.48</ecNumber>
    </recommendedName>
</protein>
<reference evidence="7 8" key="1">
    <citation type="submission" date="2022-11" db="EMBL/GenBank/DDBJ databases">
        <title>Host association and intracellularity evolved multiple times independently in the Rickettsiales.</title>
        <authorList>
            <person name="Castelli M."/>
            <person name="Nardi T."/>
            <person name="Gammuto L."/>
            <person name="Bellinzona G."/>
            <person name="Sabaneyeva E."/>
            <person name="Potekhin A."/>
            <person name="Serra V."/>
            <person name="Petroni G."/>
            <person name="Sassera D."/>
        </authorList>
    </citation>
    <scope>NUCLEOTIDE SEQUENCE [LARGE SCALE GENOMIC DNA]</scope>
    <source>
        <strain evidence="7 8">NDG2</strain>
    </source>
</reference>
<comment type="catalytic activity">
    <reaction evidence="5">
        <text>uridine + ATP = UMP + ADP + H(+)</text>
        <dbReference type="Rhea" id="RHEA:16825"/>
        <dbReference type="ChEBI" id="CHEBI:15378"/>
        <dbReference type="ChEBI" id="CHEBI:16704"/>
        <dbReference type="ChEBI" id="CHEBI:30616"/>
        <dbReference type="ChEBI" id="CHEBI:57865"/>
        <dbReference type="ChEBI" id="CHEBI:456216"/>
        <dbReference type="EC" id="2.7.1.48"/>
    </reaction>
</comment>
<keyword evidence="4 5" id="KW-0418">Kinase</keyword>
<dbReference type="NCBIfam" id="NF004018">
    <property type="entry name" value="PRK05480.1"/>
    <property type="match status" value="1"/>
</dbReference>
<dbReference type="Gene3D" id="3.40.50.300">
    <property type="entry name" value="P-loop containing nucleotide triphosphate hydrolases"/>
    <property type="match status" value="1"/>
</dbReference>
<dbReference type="InterPro" id="IPR006083">
    <property type="entry name" value="PRK/URK"/>
</dbReference>
<dbReference type="Pfam" id="PF00485">
    <property type="entry name" value="PRK"/>
    <property type="match status" value="1"/>
</dbReference>
<dbReference type="GO" id="GO:0016301">
    <property type="term" value="F:kinase activity"/>
    <property type="evidence" value="ECO:0007669"/>
    <property type="project" value="UniProtKB-KW"/>
</dbReference>